<accession>A0ABQ7LEW9</accession>
<evidence type="ECO:0000256" key="1">
    <source>
        <dbReference type="SAM" id="MobiDB-lite"/>
    </source>
</evidence>
<comment type="caution">
    <text evidence="2">The sequence shown here is derived from an EMBL/GenBank/DDBJ whole genome shotgun (WGS) entry which is preliminary data.</text>
</comment>
<dbReference type="EMBL" id="JADBGQ010000008">
    <property type="protein sequence ID" value="KAG5384028.1"/>
    <property type="molecule type" value="Genomic_DNA"/>
</dbReference>
<proteinExistence type="predicted"/>
<keyword evidence="3" id="KW-1185">Reference proteome</keyword>
<organism evidence="2 3">
    <name type="scientific">Brassica rapa subsp. trilocularis</name>
    <dbReference type="NCBI Taxonomy" id="1813537"/>
    <lineage>
        <taxon>Eukaryota</taxon>
        <taxon>Viridiplantae</taxon>
        <taxon>Streptophyta</taxon>
        <taxon>Embryophyta</taxon>
        <taxon>Tracheophyta</taxon>
        <taxon>Spermatophyta</taxon>
        <taxon>Magnoliopsida</taxon>
        <taxon>eudicotyledons</taxon>
        <taxon>Gunneridae</taxon>
        <taxon>Pentapetalae</taxon>
        <taxon>rosids</taxon>
        <taxon>malvids</taxon>
        <taxon>Brassicales</taxon>
        <taxon>Brassicaceae</taxon>
        <taxon>Brassiceae</taxon>
        <taxon>Brassica</taxon>
    </lineage>
</organism>
<sequence length="150" mass="16219">MSLSLAPFRRNHCVSLSLLDDSAGDFFICQRSDEGFGFSLVGLVVSAGGLHVCLSGIIVSLSLLDDSASLSLSSTTPRLSRSPDDSTSLSVSSTTLRLSRSPRRLTSLKNHSTSLSGPWLFSKVGWIKRHEGSSKKRTVVWTDQETMTIS</sequence>
<reference evidence="2 3" key="1">
    <citation type="submission" date="2021-03" db="EMBL/GenBank/DDBJ databases">
        <authorList>
            <person name="King G.J."/>
            <person name="Bancroft I."/>
            <person name="Baten A."/>
            <person name="Bloomfield J."/>
            <person name="Borpatragohain P."/>
            <person name="He Z."/>
            <person name="Irish N."/>
            <person name="Irwin J."/>
            <person name="Liu K."/>
            <person name="Mauleon R.P."/>
            <person name="Moore J."/>
            <person name="Morris R."/>
            <person name="Ostergaard L."/>
            <person name="Wang B."/>
            <person name="Wells R."/>
        </authorList>
    </citation>
    <scope>NUCLEOTIDE SEQUENCE [LARGE SCALE GENOMIC DNA]</scope>
    <source>
        <strain evidence="2">R-o-18</strain>
        <tissue evidence="2">Leaf</tissue>
    </source>
</reference>
<evidence type="ECO:0000313" key="2">
    <source>
        <dbReference type="EMBL" id="KAG5384028.1"/>
    </source>
</evidence>
<dbReference type="Proteomes" id="UP000823674">
    <property type="component" value="Chromosome A09"/>
</dbReference>
<gene>
    <name evidence="2" type="primary">A09p033260.1_BraROA</name>
    <name evidence="2" type="ORF">IGI04_035498</name>
</gene>
<feature type="region of interest" description="Disordered" evidence="1">
    <location>
        <begin position="72"/>
        <end position="94"/>
    </location>
</feature>
<feature type="non-terminal residue" evidence="2">
    <location>
        <position position="150"/>
    </location>
</feature>
<protein>
    <submittedName>
        <fullName evidence="2">Uncharacterized protein</fullName>
    </submittedName>
</protein>
<name>A0ABQ7LEW9_BRACM</name>
<evidence type="ECO:0000313" key="3">
    <source>
        <dbReference type="Proteomes" id="UP000823674"/>
    </source>
</evidence>